<dbReference type="AlphaFoldDB" id="A0A059E001"/>
<evidence type="ECO:0000313" key="2">
    <source>
        <dbReference type="Proteomes" id="UP000024547"/>
    </source>
</evidence>
<organism evidence="1 2">
    <name type="scientific">Hyphomonas atlantica</name>
    <dbReference type="NCBI Taxonomy" id="1280948"/>
    <lineage>
        <taxon>Bacteria</taxon>
        <taxon>Pseudomonadati</taxon>
        <taxon>Pseudomonadota</taxon>
        <taxon>Alphaproteobacteria</taxon>
        <taxon>Hyphomonadales</taxon>
        <taxon>Hyphomonadaceae</taxon>
        <taxon>Hyphomonas</taxon>
    </lineage>
</organism>
<evidence type="ECO:0000313" key="1">
    <source>
        <dbReference type="EMBL" id="KCZ59894.1"/>
    </source>
</evidence>
<protein>
    <submittedName>
        <fullName evidence="1">Uncharacterized protein</fullName>
    </submittedName>
</protein>
<dbReference type="Proteomes" id="UP000024547">
    <property type="component" value="Unassembled WGS sequence"/>
</dbReference>
<gene>
    <name evidence="1" type="ORF">HY36_07110</name>
</gene>
<dbReference type="EMBL" id="AWFH01000034">
    <property type="protein sequence ID" value="KCZ59894.1"/>
    <property type="molecule type" value="Genomic_DNA"/>
</dbReference>
<name>A0A059E001_9PROT</name>
<sequence length="290" mass="31544">MEQVVVDVKAELLVDLGLNESTPTLLSNSVDIDESLISLEAADFLQNTDLLKAPPNADDLGELLVSTYELSIEAAAKLKIPVIGSVSGGAARRVVVYEWTRFKEIEDDGGGFDRWGYAIRFCVTVSKINADTSIALPFIAAEAQLGRLEASWTMQVRGLQGPKIDGAVLPPESLDVETFFLARQSLTDVVAALSDSKTKITPVYLLRKNPPTDADEYSIITKKTFIVAALANERNSNWVFHKLGGSSNSNISELIEQVYADFEAEMGQRPNSVAVAKAKRALDGIQLRNV</sequence>
<keyword evidence="2" id="KW-1185">Reference proteome</keyword>
<proteinExistence type="predicted"/>
<comment type="caution">
    <text evidence="1">The sequence shown here is derived from an EMBL/GenBank/DDBJ whole genome shotgun (WGS) entry which is preliminary data.</text>
</comment>
<reference evidence="1 2" key="1">
    <citation type="journal article" date="2014" name="Antonie Van Leeuwenhoek">
        <title>Hyphomonas beringensis sp. nov. and Hyphomonas chukchiensis sp. nov., isolated from surface seawater of the Bering Sea and Chukchi Sea.</title>
        <authorList>
            <person name="Li C."/>
            <person name="Lai Q."/>
            <person name="Li G."/>
            <person name="Dong C."/>
            <person name="Wang J."/>
            <person name="Liao Y."/>
            <person name="Shao Z."/>
        </authorList>
    </citation>
    <scope>NUCLEOTIDE SEQUENCE [LARGE SCALE GENOMIC DNA]</scope>
    <source>
        <strain evidence="1 2">22II1-22F38</strain>
    </source>
</reference>
<accession>A0A059E001</accession>